<dbReference type="EMBL" id="KV427619">
    <property type="protein sequence ID" value="KZT07544.1"/>
    <property type="molecule type" value="Genomic_DNA"/>
</dbReference>
<evidence type="ECO:0000313" key="1">
    <source>
        <dbReference type="EMBL" id="KZT07544.1"/>
    </source>
</evidence>
<protein>
    <submittedName>
        <fullName evidence="1">Uncharacterized protein</fullName>
    </submittedName>
</protein>
<proteinExistence type="predicted"/>
<dbReference type="Proteomes" id="UP000076871">
    <property type="component" value="Unassembled WGS sequence"/>
</dbReference>
<dbReference type="GeneID" id="63818256"/>
<dbReference type="RefSeq" id="XP_040765284.1">
    <property type="nucleotide sequence ID" value="XM_040901224.1"/>
</dbReference>
<sequence>MRLSQSRLAPEWLYLISLCEHQRIASARLCAWTTHDCSRWPRPTAIMHSYRPSWVNELSGRVLVQEHAGEVGFDGTGSHLRTGVQVNIRISRLQMLNRKAVADVIDISRLTARPLSHIQAYQPSLPFVAANAPSTMVRSSSATVTPAMRVIIGPWVRQRTACWATHKHITGPVPQNP</sequence>
<dbReference type="InParanoid" id="A0A165EQB6"/>
<evidence type="ECO:0000313" key="2">
    <source>
        <dbReference type="Proteomes" id="UP000076871"/>
    </source>
</evidence>
<accession>A0A165EQB6</accession>
<gene>
    <name evidence="1" type="ORF">LAESUDRAFT_115096</name>
</gene>
<name>A0A165EQB6_9APHY</name>
<keyword evidence="2" id="KW-1185">Reference proteome</keyword>
<reference evidence="1 2" key="1">
    <citation type="journal article" date="2016" name="Mol. Biol. Evol.">
        <title>Comparative Genomics of Early-Diverging Mushroom-Forming Fungi Provides Insights into the Origins of Lignocellulose Decay Capabilities.</title>
        <authorList>
            <person name="Nagy L.G."/>
            <person name="Riley R."/>
            <person name="Tritt A."/>
            <person name="Adam C."/>
            <person name="Daum C."/>
            <person name="Floudas D."/>
            <person name="Sun H."/>
            <person name="Yadav J.S."/>
            <person name="Pangilinan J."/>
            <person name="Larsson K.H."/>
            <person name="Matsuura K."/>
            <person name="Barry K."/>
            <person name="Labutti K."/>
            <person name="Kuo R."/>
            <person name="Ohm R.A."/>
            <person name="Bhattacharya S.S."/>
            <person name="Shirouzu T."/>
            <person name="Yoshinaga Y."/>
            <person name="Martin F.M."/>
            <person name="Grigoriev I.V."/>
            <person name="Hibbett D.S."/>
        </authorList>
    </citation>
    <scope>NUCLEOTIDE SEQUENCE [LARGE SCALE GENOMIC DNA]</scope>
    <source>
        <strain evidence="1 2">93-53</strain>
    </source>
</reference>
<organism evidence="1 2">
    <name type="scientific">Laetiporus sulphureus 93-53</name>
    <dbReference type="NCBI Taxonomy" id="1314785"/>
    <lineage>
        <taxon>Eukaryota</taxon>
        <taxon>Fungi</taxon>
        <taxon>Dikarya</taxon>
        <taxon>Basidiomycota</taxon>
        <taxon>Agaricomycotina</taxon>
        <taxon>Agaricomycetes</taxon>
        <taxon>Polyporales</taxon>
        <taxon>Laetiporus</taxon>
    </lineage>
</organism>
<dbReference type="AlphaFoldDB" id="A0A165EQB6"/>